<gene>
    <name evidence="7" type="ORF">HUT08_01010</name>
</gene>
<dbReference type="GO" id="GO:0008305">
    <property type="term" value="C:integrin complex"/>
    <property type="evidence" value="ECO:0007669"/>
    <property type="project" value="InterPro"/>
</dbReference>
<protein>
    <submittedName>
        <fullName evidence="7">VCBS repeat-containing protein</fullName>
    </submittedName>
</protein>
<keyword evidence="4" id="KW-0325">Glycoprotein</keyword>
<name>A0A7H8N1I2_9ACTN</name>
<dbReference type="RefSeq" id="WP_176160054.1">
    <property type="nucleotide sequence ID" value="NZ_CP054929.1"/>
</dbReference>
<evidence type="ECO:0000256" key="6">
    <source>
        <dbReference type="SAM" id="SignalP"/>
    </source>
</evidence>
<evidence type="ECO:0000256" key="4">
    <source>
        <dbReference type="ARBA" id="ARBA00023180"/>
    </source>
</evidence>
<dbReference type="PANTHER" id="PTHR23221">
    <property type="entry name" value="GLYCOSYLPHOSPHATIDYLINOSITOL PHOSPHOLIPASE D"/>
    <property type="match status" value="1"/>
</dbReference>
<dbReference type="InterPro" id="IPR028994">
    <property type="entry name" value="Integrin_alpha_N"/>
</dbReference>
<dbReference type="SUPFAM" id="SSF69318">
    <property type="entry name" value="Integrin alpha N-terminal domain"/>
    <property type="match status" value="1"/>
</dbReference>
<keyword evidence="8" id="KW-1185">Reference proteome</keyword>
<dbReference type="PRINTS" id="PR01185">
    <property type="entry name" value="INTEGRINA"/>
</dbReference>
<evidence type="ECO:0000256" key="2">
    <source>
        <dbReference type="ARBA" id="ARBA00022737"/>
    </source>
</evidence>
<evidence type="ECO:0000256" key="3">
    <source>
        <dbReference type="ARBA" id="ARBA00022801"/>
    </source>
</evidence>
<feature type="signal peptide" evidence="6">
    <location>
        <begin position="1"/>
        <end position="28"/>
    </location>
</feature>
<feature type="chain" id="PRO_5028870514" evidence="6">
    <location>
        <begin position="29"/>
        <end position="494"/>
    </location>
</feature>
<evidence type="ECO:0000256" key="5">
    <source>
        <dbReference type="SAM" id="MobiDB-lite"/>
    </source>
</evidence>
<dbReference type="Gene3D" id="2.130.10.130">
    <property type="entry name" value="Integrin alpha, N-terminal"/>
    <property type="match status" value="3"/>
</dbReference>
<dbReference type="EMBL" id="CP054929">
    <property type="protein sequence ID" value="QKW48357.1"/>
    <property type="molecule type" value="Genomic_DNA"/>
</dbReference>
<reference evidence="7 8" key="1">
    <citation type="submission" date="2020-06" db="EMBL/GenBank/DDBJ databases">
        <title>Genome mining for natural products.</title>
        <authorList>
            <person name="Zhang B."/>
            <person name="Shi J."/>
            <person name="Ge H."/>
        </authorList>
    </citation>
    <scope>NUCLEOTIDE SEQUENCE [LARGE SCALE GENOMIC DNA]</scope>
    <source>
        <strain evidence="7 8">NA00687</strain>
    </source>
</reference>
<dbReference type="GO" id="GO:0016787">
    <property type="term" value="F:hydrolase activity"/>
    <property type="evidence" value="ECO:0007669"/>
    <property type="project" value="UniProtKB-KW"/>
</dbReference>
<accession>A0A7H8N1I2</accession>
<dbReference type="PROSITE" id="PS51470">
    <property type="entry name" value="FG_GAP"/>
    <property type="match status" value="2"/>
</dbReference>
<dbReference type="Pfam" id="PF01839">
    <property type="entry name" value="FG-GAP"/>
    <property type="match status" value="3"/>
</dbReference>
<organism evidence="7 8">
    <name type="scientific">Streptomyces buecherae</name>
    <dbReference type="NCBI Taxonomy" id="2763006"/>
    <lineage>
        <taxon>Bacteria</taxon>
        <taxon>Bacillati</taxon>
        <taxon>Actinomycetota</taxon>
        <taxon>Actinomycetes</taxon>
        <taxon>Kitasatosporales</taxon>
        <taxon>Streptomycetaceae</taxon>
        <taxon>Streptomyces</taxon>
    </lineage>
</organism>
<evidence type="ECO:0000313" key="8">
    <source>
        <dbReference type="Proteomes" id="UP000509303"/>
    </source>
</evidence>
<proteinExistence type="predicted"/>
<keyword evidence="3" id="KW-0378">Hydrolase</keyword>
<dbReference type="PANTHER" id="PTHR23221:SF7">
    <property type="entry name" value="PHOSPHATIDYLINOSITOL-GLYCAN-SPECIFIC PHOSPHOLIPASE D"/>
    <property type="match status" value="1"/>
</dbReference>
<dbReference type="Pfam" id="PF13517">
    <property type="entry name" value="FG-GAP_3"/>
    <property type="match status" value="1"/>
</dbReference>
<keyword evidence="2" id="KW-0677">Repeat</keyword>
<evidence type="ECO:0000313" key="7">
    <source>
        <dbReference type="EMBL" id="QKW48357.1"/>
    </source>
</evidence>
<dbReference type="InterPro" id="IPR000413">
    <property type="entry name" value="Integrin_alpha"/>
</dbReference>
<dbReference type="Proteomes" id="UP000509303">
    <property type="component" value="Chromosome"/>
</dbReference>
<evidence type="ECO:0000256" key="1">
    <source>
        <dbReference type="ARBA" id="ARBA00022729"/>
    </source>
</evidence>
<dbReference type="InterPro" id="IPR013519">
    <property type="entry name" value="Int_alpha_beta-p"/>
</dbReference>
<dbReference type="AlphaFoldDB" id="A0A7H8N1I2"/>
<dbReference type="InterPro" id="IPR013517">
    <property type="entry name" value="FG-GAP"/>
</dbReference>
<keyword evidence="1 6" id="KW-0732">Signal</keyword>
<dbReference type="SMART" id="SM00191">
    <property type="entry name" value="Int_alpha"/>
    <property type="match status" value="4"/>
</dbReference>
<dbReference type="GO" id="GO:0007155">
    <property type="term" value="P:cell adhesion"/>
    <property type="evidence" value="ECO:0007669"/>
    <property type="project" value="InterPro"/>
</dbReference>
<feature type="region of interest" description="Disordered" evidence="5">
    <location>
        <begin position="318"/>
        <end position="352"/>
    </location>
</feature>
<sequence length="494" mass="49432">MHQRSRTLAAALSALAATTVLTLPTAHAAPQREAAPYDLNGDGFPEVVVGVANGTVGGHQQAGYVAVVPGSATGPATAQRWTVSQASTGVPGAPEPFDQFGAHHTSADLDRDGYADLLVSVPGEDGPTEDAGRVVILWGAADGPGEATSVPGGATYGRTGGHGLAVADVDGDGALDIVTADDGEELATLSLARGPFAPGRTPAPLARVADTGITHFSSVVALAVGDLDGDGRDDVVAPWRGLEGDGTAMLRGTPDGLARERAWHHETGGQSIAAGDFDRDGYADLAVGGARSVGPDDPDWEPRYPIASGVGGTVRVLYGGPNGPAGSREPADFSQETPGVPGTGAGESERGDDFGFAVSAADADADGHADLAVGAPGEAAGPKAGAGRVTLLYGSPTGLRADRSYGVHQDAPGVPGSSEAQDAFGAKVVLRDADGDRRADLHTAATGEDGGDGRVWSLFRAVDDGAVTGVGYSAASLHLPAPTRGLEFGRGLGN</sequence>